<evidence type="ECO:0000313" key="22">
    <source>
        <dbReference type="Proteomes" id="UP000283325"/>
    </source>
</evidence>
<dbReference type="EMBL" id="QRPD01000004">
    <property type="protein sequence ID" value="RHL88723.1"/>
    <property type="molecule type" value="Genomic_DNA"/>
</dbReference>
<dbReference type="SUPFAM" id="SSF46785">
    <property type="entry name" value="Winged helix' DNA-binding domain"/>
    <property type="match status" value="1"/>
</dbReference>
<dbReference type="Proteomes" id="UP000261208">
    <property type="component" value="Unassembled WGS sequence"/>
</dbReference>
<evidence type="ECO:0000313" key="20">
    <source>
        <dbReference type="Proteomes" id="UP000261208"/>
    </source>
</evidence>
<evidence type="ECO:0000313" key="28">
    <source>
        <dbReference type="Proteomes" id="UP000285652"/>
    </source>
</evidence>
<dbReference type="Proteomes" id="UP000284742">
    <property type="component" value="Unassembled WGS sequence"/>
</dbReference>
<dbReference type="InterPro" id="IPR036388">
    <property type="entry name" value="WH-like_DNA-bd_sf"/>
</dbReference>
<dbReference type="InterPro" id="IPR046335">
    <property type="entry name" value="LacI/GalR-like_sensor"/>
</dbReference>
<dbReference type="InterPro" id="IPR036390">
    <property type="entry name" value="WH_DNA-bd_sf"/>
</dbReference>
<dbReference type="SMART" id="SM00345">
    <property type="entry name" value="HTH_GNTR"/>
    <property type="match status" value="1"/>
</dbReference>
<dbReference type="Pfam" id="PF13377">
    <property type="entry name" value="Peripla_BP_3"/>
    <property type="match status" value="1"/>
</dbReference>
<comment type="caution">
    <text evidence="10">The sequence shown here is derived from an EMBL/GenBank/DDBJ whole genome shotgun (WGS) entry which is preliminary data.</text>
</comment>
<keyword evidence="2" id="KW-0238">DNA-binding</keyword>
<dbReference type="EMBL" id="QSQQ01000017">
    <property type="protein sequence ID" value="RGK46151.1"/>
    <property type="molecule type" value="Genomic_DNA"/>
</dbReference>
<evidence type="ECO:0000313" key="21">
    <source>
        <dbReference type="Proteomes" id="UP000266376"/>
    </source>
</evidence>
<dbReference type="Pfam" id="PF00392">
    <property type="entry name" value="GntR"/>
    <property type="match status" value="1"/>
</dbReference>
<reference evidence="18 19" key="1">
    <citation type="submission" date="2018-08" db="EMBL/GenBank/DDBJ databases">
        <title>A genome reference for cultivated species of the human gut microbiota.</title>
        <authorList>
            <person name="Zou Y."/>
            <person name="Xue W."/>
            <person name="Luo G."/>
        </authorList>
    </citation>
    <scope>NUCLEOTIDE SEQUENCE [LARGE SCALE GENOMIC DNA]</scope>
    <source>
        <strain evidence="10 21">AF12-11</strain>
        <strain evidence="9 30">AF21-25</strain>
        <strain evidence="8 23">AF25-11</strain>
        <strain evidence="17 28">AF31-13BH</strain>
        <strain evidence="16 22">AF36-1BH</strain>
        <strain evidence="15 24">AF42-21</strain>
        <strain evidence="14 29">AM23-7AC</strain>
        <strain evidence="13 25">AM37-5</strain>
        <strain evidence="12 27">AM42-8</strain>
        <strain evidence="11 26">AM46-16</strain>
        <strain evidence="7 19">OM02-12</strain>
        <strain evidence="6 20">TF11-11</strain>
        <strain evidence="5 18">TM09-19AC</strain>
    </source>
</reference>
<evidence type="ECO:0000313" key="23">
    <source>
        <dbReference type="Proteomes" id="UP000283652"/>
    </source>
</evidence>
<dbReference type="InterPro" id="IPR033532">
    <property type="entry name" value="AraR_ligand_bind_dom"/>
</dbReference>
<dbReference type="GO" id="GO:0000976">
    <property type="term" value="F:transcription cis-regulatory region binding"/>
    <property type="evidence" value="ECO:0007669"/>
    <property type="project" value="TreeGrafter"/>
</dbReference>
<dbReference type="Proteomes" id="UP000283325">
    <property type="component" value="Unassembled WGS sequence"/>
</dbReference>
<dbReference type="SUPFAM" id="SSF53822">
    <property type="entry name" value="Periplasmic binding protein-like I"/>
    <property type="match status" value="1"/>
</dbReference>
<dbReference type="PANTHER" id="PTHR30146:SF150">
    <property type="entry name" value="ARABINOSE METABOLISM TRANSCRIPTIONAL REPRESSOR"/>
    <property type="match status" value="1"/>
</dbReference>
<dbReference type="CDD" id="cd07377">
    <property type="entry name" value="WHTH_GntR"/>
    <property type="match status" value="1"/>
</dbReference>
<dbReference type="Proteomes" id="UP000285666">
    <property type="component" value="Unassembled WGS sequence"/>
</dbReference>
<dbReference type="EMBL" id="QSEW01000021">
    <property type="protein sequence ID" value="RGZ97750.1"/>
    <property type="molecule type" value="Genomic_DNA"/>
</dbReference>
<evidence type="ECO:0000313" key="12">
    <source>
        <dbReference type="EMBL" id="RHA72241.1"/>
    </source>
</evidence>
<protein>
    <submittedName>
        <fullName evidence="10">GntR family transcriptional regulator</fullName>
    </submittedName>
</protein>
<evidence type="ECO:0000313" key="7">
    <source>
        <dbReference type="EMBL" id="RGO53930.1"/>
    </source>
</evidence>
<dbReference type="Proteomes" id="UP000285652">
    <property type="component" value="Unassembled WGS sequence"/>
</dbReference>
<evidence type="ECO:0000313" key="15">
    <source>
        <dbReference type="EMBL" id="RHK63147.1"/>
    </source>
</evidence>
<evidence type="ECO:0000313" key="13">
    <source>
        <dbReference type="EMBL" id="RHC09492.1"/>
    </source>
</evidence>
<evidence type="ECO:0000313" key="5">
    <source>
        <dbReference type="EMBL" id="RGI83552.1"/>
    </source>
</evidence>
<evidence type="ECO:0000313" key="17">
    <source>
        <dbReference type="EMBL" id="RHN18275.1"/>
    </source>
</evidence>
<dbReference type="Proteomes" id="UP000266376">
    <property type="component" value="Unassembled WGS sequence"/>
</dbReference>
<dbReference type="EMBL" id="QSFS01000002">
    <property type="protein sequence ID" value="RHA72241.1"/>
    <property type="molecule type" value="Genomic_DNA"/>
</dbReference>
<evidence type="ECO:0000256" key="1">
    <source>
        <dbReference type="ARBA" id="ARBA00023015"/>
    </source>
</evidence>
<evidence type="ECO:0000313" key="11">
    <source>
        <dbReference type="EMBL" id="RGZ97750.1"/>
    </source>
</evidence>
<dbReference type="PROSITE" id="PS50949">
    <property type="entry name" value="HTH_GNTR"/>
    <property type="match status" value="1"/>
</dbReference>
<keyword evidence="1" id="KW-0805">Transcription regulation</keyword>
<evidence type="ECO:0000313" key="10">
    <source>
        <dbReference type="EMBL" id="RGW54688.1"/>
    </source>
</evidence>
<dbReference type="EMBL" id="QSOI01000012">
    <property type="protein sequence ID" value="RGI83552.1"/>
    <property type="molecule type" value="Genomic_DNA"/>
</dbReference>
<dbReference type="Proteomes" id="UP000284962">
    <property type="component" value="Unassembled WGS sequence"/>
</dbReference>
<evidence type="ECO:0000313" key="27">
    <source>
        <dbReference type="Proteomes" id="UP000285642"/>
    </source>
</evidence>
<proteinExistence type="predicted"/>
<organism evidence="10 21">
    <name type="scientific">Dorea formicigenerans</name>
    <dbReference type="NCBI Taxonomy" id="39486"/>
    <lineage>
        <taxon>Bacteria</taxon>
        <taxon>Bacillati</taxon>
        <taxon>Bacillota</taxon>
        <taxon>Clostridia</taxon>
        <taxon>Lachnospirales</taxon>
        <taxon>Lachnospiraceae</taxon>
        <taxon>Dorea</taxon>
    </lineage>
</organism>
<evidence type="ECO:0000313" key="8">
    <source>
        <dbReference type="EMBL" id="RGR58013.1"/>
    </source>
</evidence>
<evidence type="ECO:0000313" key="24">
    <source>
        <dbReference type="Proteomes" id="UP000284152"/>
    </source>
</evidence>
<evidence type="ECO:0000256" key="2">
    <source>
        <dbReference type="ARBA" id="ARBA00023125"/>
    </source>
</evidence>
<dbReference type="Proteomes" id="UP000260664">
    <property type="component" value="Unassembled WGS sequence"/>
</dbReference>
<dbReference type="EMBL" id="QSHK01000002">
    <property type="protein sequence ID" value="RHC09492.1"/>
    <property type="molecule type" value="Genomic_DNA"/>
</dbReference>
<dbReference type="InterPro" id="IPR028082">
    <property type="entry name" value="Peripla_BP_I"/>
</dbReference>
<dbReference type="CDD" id="cd01541">
    <property type="entry name" value="PBP1_AraR"/>
    <property type="match status" value="1"/>
</dbReference>
<keyword evidence="19" id="KW-1185">Reference proteome</keyword>
<dbReference type="Proteomes" id="UP000285981">
    <property type="component" value="Unassembled WGS sequence"/>
</dbReference>
<evidence type="ECO:0000313" key="29">
    <source>
        <dbReference type="Proteomes" id="UP000285666"/>
    </source>
</evidence>
<dbReference type="PANTHER" id="PTHR30146">
    <property type="entry name" value="LACI-RELATED TRANSCRIPTIONAL REPRESSOR"/>
    <property type="match status" value="1"/>
</dbReference>
<evidence type="ECO:0000259" key="4">
    <source>
        <dbReference type="PROSITE" id="PS50949"/>
    </source>
</evidence>
<dbReference type="Proteomes" id="UP000284152">
    <property type="component" value="Unassembled WGS sequence"/>
</dbReference>
<dbReference type="PRINTS" id="PR00035">
    <property type="entry name" value="HTHGNTR"/>
</dbReference>
<feature type="domain" description="HTH gntR-type" evidence="4">
    <location>
        <begin position="16"/>
        <end position="84"/>
    </location>
</feature>
<evidence type="ECO:0000313" key="30">
    <source>
        <dbReference type="Proteomes" id="UP000285981"/>
    </source>
</evidence>
<dbReference type="GO" id="GO:0003700">
    <property type="term" value="F:DNA-binding transcription factor activity"/>
    <property type="evidence" value="ECO:0007669"/>
    <property type="project" value="InterPro"/>
</dbReference>
<gene>
    <name evidence="15" type="ORF">DW054_09220</name>
    <name evidence="14" type="ORF">DW658_11355</name>
    <name evidence="13" type="ORF">DW860_03930</name>
    <name evidence="12" type="ORF">DW924_02725</name>
    <name evidence="11" type="ORF">DW957_13825</name>
    <name evidence="10" type="ORF">DWV67_04690</name>
    <name evidence="9" type="ORF">DWX78_05925</name>
    <name evidence="8" type="ORF">DWY33_10695</name>
    <name evidence="17" type="ORF">DWZ24_03415</name>
    <name evidence="16" type="ORF">DWZ98_06775</name>
    <name evidence="7" type="ORF">DXB12_02135</name>
    <name evidence="6" type="ORF">DXD10_12510</name>
    <name evidence="5" type="ORF">DXD84_10185</name>
</gene>
<dbReference type="InterPro" id="IPR000524">
    <property type="entry name" value="Tscrpt_reg_HTH_GntR"/>
</dbReference>
<dbReference type="Gene3D" id="1.10.10.10">
    <property type="entry name" value="Winged helix-like DNA-binding domain superfamily/Winged helix DNA-binding domain"/>
    <property type="match status" value="1"/>
</dbReference>
<sequence length="378" mass="43197">MLRKDNFFQKGDFFMAIKYKWLAGTLRDLIKKDVKNQINKLPSEQELCRRYHVSRQTVRQALNLLTQEGLIEKRHGSGSYITGHSANLSDDQIAILISDDSNYIYPGVLDDIQGTLRKYHFSSQVHITKNETYEERKILTKLLSAPPRGIIVEGSRSYLPNPNLDLYRALQKKNCRFVFLHNYYQNFSQIPFVKDDNFSGSRQLTEYLLSQGHTAIGGIFHSDDLQGAERFQGFMETMRNQGLPVPDSRVGWFNSHDLDHLQRFQDTGFLKKIVQDSLESCTAVVCYNDMIAYFLIKELNLAGYHLPDDMAIGAFDNTYLSNSQILTLTTLSHKSHEMGTAAANMMIQQLKGIPVTFLEVPWTLIPKGSTPDNLLDNL</sequence>
<dbReference type="EMBL" id="QRQQ01000002">
    <property type="protein sequence ID" value="RHN18275.1"/>
    <property type="molecule type" value="Genomic_DNA"/>
</dbReference>
<name>A0A3E4L8G2_9FIRM</name>
<evidence type="ECO:0000256" key="3">
    <source>
        <dbReference type="ARBA" id="ARBA00023163"/>
    </source>
</evidence>
<evidence type="ECO:0000313" key="26">
    <source>
        <dbReference type="Proteomes" id="UP000284962"/>
    </source>
</evidence>
<evidence type="ECO:0000313" key="9">
    <source>
        <dbReference type="EMBL" id="RGS71103.1"/>
    </source>
</evidence>
<dbReference type="AlphaFoldDB" id="A0A3E4L8G2"/>
<dbReference type="EMBL" id="QRUK01000020">
    <property type="protein sequence ID" value="RGR58013.1"/>
    <property type="molecule type" value="Genomic_DNA"/>
</dbReference>
<dbReference type="Proteomes" id="UP000285642">
    <property type="component" value="Unassembled WGS sequence"/>
</dbReference>
<keyword evidence="3" id="KW-0804">Transcription</keyword>
<evidence type="ECO:0000313" key="6">
    <source>
        <dbReference type="EMBL" id="RGK46151.1"/>
    </source>
</evidence>
<dbReference type="EMBL" id="QSVQ01000002">
    <property type="protein sequence ID" value="RGO53930.1"/>
    <property type="molecule type" value="Genomic_DNA"/>
</dbReference>
<evidence type="ECO:0000313" key="16">
    <source>
        <dbReference type="EMBL" id="RHL88723.1"/>
    </source>
</evidence>
<evidence type="ECO:0000313" key="14">
    <source>
        <dbReference type="EMBL" id="RHF77580.1"/>
    </source>
</evidence>
<dbReference type="Proteomes" id="UP000261055">
    <property type="component" value="Unassembled WGS sequence"/>
</dbReference>
<dbReference type="Gene3D" id="3.40.50.2300">
    <property type="match status" value="2"/>
</dbReference>
<accession>A0A3E4L8G2</accession>
<evidence type="ECO:0000313" key="19">
    <source>
        <dbReference type="Proteomes" id="UP000261055"/>
    </source>
</evidence>
<evidence type="ECO:0000313" key="25">
    <source>
        <dbReference type="Proteomes" id="UP000284742"/>
    </source>
</evidence>
<dbReference type="EMBL" id="QRVU01000022">
    <property type="protein sequence ID" value="RGS71103.1"/>
    <property type="molecule type" value="Genomic_DNA"/>
</dbReference>
<dbReference type="EMBL" id="QRHN01000015">
    <property type="protein sequence ID" value="RHF77580.1"/>
    <property type="molecule type" value="Genomic_DNA"/>
</dbReference>
<dbReference type="EMBL" id="QRNS01000012">
    <property type="protein sequence ID" value="RHK63147.1"/>
    <property type="molecule type" value="Genomic_DNA"/>
</dbReference>
<dbReference type="EMBL" id="QSAJ01000007">
    <property type="protein sequence ID" value="RGW54688.1"/>
    <property type="molecule type" value="Genomic_DNA"/>
</dbReference>
<evidence type="ECO:0000313" key="18">
    <source>
        <dbReference type="Proteomes" id="UP000260664"/>
    </source>
</evidence>
<dbReference type="Proteomes" id="UP000283652">
    <property type="component" value="Unassembled WGS sequence"/>
</dbReference>